<dbReference type="AlphaFoldDB" id="A0A445C983"/>
<evidence type="ECO:0000256" key="2">
    <source>
        <dbReference type="SAM" id="Phobius"/>
    </source>
</evidence>
<evidence type="ECO:0000313" key="4">
    <source>
        <dbReference type="Proteomes" id="UP000289738"/>
    </source>
</evidence>
<name>A0A445C983_ARAHY</name>
<keyword evidence="2" id="KW-1133">Transmembrane helix</keyword>
<comment type="caution">
    <text evidence="3">The sequence shown here is derived from an EMBL/GenBank/DDBJ whole genome shotgun (WGS) entry which is preliminary data.</text>
</comment>
<feature type="compositionally biased region" description="Basic and acidic residues" evidence="1">
    <location>
        <begin position="279"/>
        <end position="288"/>
    </location>
</feature>
<dbReference type="EMBL" id="SDMP01000007">
    <property type="protein sequence ID" value="RYR47527.1"/>
    <property type="molecule type" value="Genomic_DNA"/>
</dbReference>
<sequence length="793" mass="90803">MAHSSTTSPSKKTQTVHFRATFKIEEIELVAKISRNHQHKIELSINNLQKKRRYITQEKMTDKNQAGKNVRTNIYLRSNQFFIIEIYLTLILLYLQQIKDLKCATHLLSDKFRNMSEEKKAIVRDLEFGGLMHIPLLRVHHQILKELANSKLGENRLETGYGSFKVRQKTIGAALGINASGDLFLQKVNYKDLSEDDKQIFRRFQGKILKNMTDEMMAIGVDNEQDRLMFKRIFILYIQMAFLLPTTINKIFPVHLAPIFKMDTITERNWGTHGIVKMAETKEKMKEINKKKRRNQKKKRKASSSSSSETETFESEVHSTSESETEEDSEDSTRKQPTRKAKKSEIRTEELDEFLRENNEKSAAQGEKEADLRSTEGHYVSSETIPDINIGSDDPSSQGHTDQSSVNKPAESMLSLVVESASEPTEENMMVVREETQSEALAITPETPQKPEESTPTLPPAPSKINPAPEDAAALMMMARTASYVPKTDLMPLFSLSLTDSSQEEAATQEGASTQDGERAKTPETPKLLEQLGDLVEKIASGGVTIKEKSPQIQKESDGESFEKFETPARTNEDTSDMKEKCYLWAIRVKTYANRLTNKFDTIVSAMCFILNQQKIERFQEEVYCLPPDIVNMAIANYPQGVFLRPKTNKPFRVEDYPMFIPFLDLKKLASHRYYMLGAPLKTRDKDKEIVPPYLHISCQKTSYDCAIYVMKWLEIFQPANIKRLKYEWDNWTQANDEVDHFRVEYASPILFHEMNQDKAKAIRGSNATRLSKPSSLLLSPYFQIDSKDINTD</sequence>
<proteinExistence type="predicted"/>
<feature type="compositionally biased region" description="Basic residues" evidence="1">
    <location>
        <begin position="289"/>
        <end position="302"/>
    </location>
</feature>
<keyword evidence="2" id="KW-0812">Transmembrane</keyword>
<feature type="compositionally biased region" description="Polar residues" evidence="1">
    <location>
        <begin position="394"/>
        <end position="407"/>
    </location>
</feature>
<evidence type="ECO:0000313" key="3">
    <source>
        <dbReference type="EMBL" id="RYR47527.1"/>
    </source>
</evidence>
<keyword evidence="2" id="KW-0472">Membrane</keyword>
<gene>
    <name evidence="3" type="ORF">Ahy_A07g033461</name>
</gene>
<reference evidence="3 4" key="1">
    <citation type="submission" date="2019-01" db="EMBL/GenBank/DDBJ databases">
        <title>Sequencing of cultivated peanut Arachis hypogaea provides insights into genome evolution and oil improvement.</title>
        <authorList>
            <person name="Chen X."/>
        </authorList>
    </citation>
    <scope>NUCLEOTIDE SEQUENCE [LARGE SCALE GENOMIC DNA]</scope>
    <source>
        <strain evidence="4">cv. Fuhuasheng</strain>
        <tissue evidence="3">Leaves</tissue>
    </source>
</reference>
<feature type="compositionally biased region" description="Basic and acidic residues" evidence="1">
    <location>
        <begin position="343"/>
        <end position="376"/>
    </location>
</feature>
<evidence type="ECO:0008006" key="5">
    <source>
        <dbReference type="Google" id="ProtNLM"/>
    </source>
</evidence>
<feature type="compositionally biased region" description="Polar residues" evidence="1">
    <location>
        <begin position="501"/>
        <end position="515"/>
    </location>
</feature>
<evidence type="ECO:0000256" key="1">
    <source>
        <dbReference type="SAM" id="MobiDB-lite"/>
    </source>
</evidence>
<feature type="region of interest" description="Disordered" evidence="1">
    <location>
        <begin position="276"/>
        <end position="472"/>
    </location>
</feature>
<feature type="region of interest" description="Disordered" evidence="1">
    <location>
        <begin position="501"/>
        <end position="524"/>
    </location>
</feature>
<feature type="region of interest" description="Disordered" evidence="1">
    <location>
        <begin position="548"/>
        <end position="573"/>
    </location>
</feature>
<feature type="transmembrane region" description="Helical" evidence="2">
    <location>
        <begin position="74"/>
        <end position="95"/>
    </location>
</feature>
<accession>A0A445C983</accession>
<keyword evidence="4" id="KW-1185">Reference proteome</keyword>
<organism evidence="3 4">
    <name type="scientific">Arachis hypogaea</name>
    <name type="common">Peanut</name>
    <dbReference type="NCBI Taxonomy" id="3818"/>
    <lineage>
        <taxon>Eukaryota</taxon>
        <taxon>Viridiplantae</taxon>
        <taxon>Streptophyta</taxon>
        <taxon>Embryophyta</taxon>
        <taxon>Tracheophyta</taxon>
        <taxon>Spermatophyta</taxon>
        <taxon>Magnoliopsida</taxon>
        <taxon>eudicotyledons</taxon>
        <taxon>Gunneridae</taxon>
        <taxon>Pentapetalae</taxon>
        <taxon>rosids</taxon>
        <taxon>fabids</taxon>
        <taxon>Fabales</taxon>
        <taxon>Fabaceae</taxon>
        <taxon>Papilionoideae</taxon>
        <taxon>50 kb inversion clade</taxon>
        <taxon>dalbergioids sensu lato</taxon>
        <taxon>Dalbergieae</taxon>
        <taxon>Pterocarpus clade</taxon>
        <taxon>Arachis</taxon>
    </lineage>
</organism>
<dbReference type="Proteomes" id="UP000289738">
    <property type="component" value="Chromosome A07"/>
</dbReference>
<protein>
    <recommendedName>
        <fullName evidence="5">Ubiquitin-like protease family profile domain-containing protein</fullName>
    </recommendedName>
</protein>